<keyword evidence="3" id="KW-0378">Hydrolase</keyword>
<evidence type="ECO:0000313" key="4">
    <source>
        <dbReference type="Proteomes" id="UP001155241"/>
    </source>
</evidence>
<protein>
    <submittedName>
        <fullName evidence="3">CPBP family intramembrane metalloprotease</fullName>
    </submittedName>
</protein>
<feature type="domain" description="CAAX prenyl protease 2/Lysostaphin resistance protein A-like" evidence="2">
    <location>
        <begin position="306"/>
        <end position="361"/>
    </location>
</feature>
<dbReference type="InterPro" id="IPR003675">
    <property type="entry name" value="Rce1/LyrA-like_dom"/>
</dbReference>
<evidence type="ECO:0000259" key="2">
    <source>
        <dbReference type="Pfam" id="PF02517"/>
    </source>
</evidence>
<dbReference type="GO" id="GO:0008237">
    <property type="term" value="F:metallopeptidase activity"/>
    <property type="evidence" value="ECO:0007669"/>
    <property type="project" value="UniProtKB-KW"/>
</dbReference>
<gene>
    <name evidence="3" type="ORF">NG895_11840</name>
</gene>
<comment type="caution">
    <text evidence="3">The sequence shown here is derived from an EMBL/GenBank/DDBJ whole genome shotgun (WGS) entry which is preliminary data.</text>
</comment>
<keyword evidence="3" id="KW-0482">Metalloprotease</keyword>
<feature type="transmembrane region" description="Helical" evidence="1">
    <location>
        <begin position="91"/>
        <end position="113"/>
    </location>
</feature>
<keyword evidence="4" id="KW-1185">Reference proteome</keyword>
<keyword evidence="3" id="KW-0645">Protease</keyword>
<dbReference type="PANTHER" id="PTHR43592:SF15">
    <property type="entry name" value="CAAX AMINO TERMINAL PROTEASE FAMILY PROTEIN"/>
    <property type="match status" value="1"/>
</dbReference>
<accession>A0A9X2FDZ9</accession>
<dbReference type="GO" id="GO:0004175">
    <property type="term" value="F:endopeptidase activity"/>
    <property type="evidence" value="ECO:0007669"/>
    <property type="project" value="UniProtKB-ARBA"/>
</dbReference>
<evidence type="ECO:0000313" key="3">
    <source>
        <dbReference type="EMBL" id="MCO6044599.1"/>
    </source>
</evidence>
<organism evidence="3 4">
    <name type="scientific">Aeoliella straminimaris</name>
    <dbReference type="NCBI Taxonomy" id="2954799"/>
    <lineage>
        <taxon>Bacteria</taxon>
        <taxon>Pseudomonadati</taxon>
        <taxon>Planctomycetota</taxon>
        <taxon>Planctomycetia</taxon>
        <taxon>Pirellulales</taxon>
        <taxon>Lacipirellulaceae</taxon>
        <taxon>Aeoliella</taxon>
    </lineage>
</organism>
<keyword evidence="1" id="KW-1133">Transmembrane helix</keyword>
<feature type="transmembrane region" description="Helical" evidence="1">
    <location>
        <begin position="177"/>
        <end position="199"/>
    </location>
</feature>
<dbReference type="PANTHER" id="PTHR43592">
    <property type="entry name" value="CAAX AMINO TERMINAL PROTEASE"/>
    <property type="match status" value="1"/>
</dbReference>
<sequence>MNDPEAQVPVLAGLLSLFVAFAAIAAFVMWIRRWSRLGYMLAYEPRRRTPWGPLAGVLAVLMTGLGVWNVLMLRTTQGAAPQWTADEFARAQLTMSVVQLGFAIAIVAVLVFVNGASWRDFGLPTSSDQAMYDIMLGFWIAFAAMVPLWLLQVAGIMLLGIEPGHPLLDQMQQTPNLLLFAAAMVTAVLAAPIFEELVFRLLLQGGLERLEDEMVGWKYSLPPLKEQVLLTDLDSESTVQPAATDASYEEAPLEDIPLQPDTDVLHRSVGPQRAAGEELWVDRLEPEDLPKLPPCGESIAPGLNHGWTPILISSFLFALAHLGNGPSPIPLFALALMMGYAYQRTHRILPCIVAHMVINAVSVGILILMLSQAGAPEQ</sequence>
<evidence type="ECO:0000256" key="1">
    <source>
        <dbReference type="SAM" id="Phobius"/>
    </source>
</evidence>
<name>A0A9X2FDZ9_9BACT</name>
<feature type="transmembrane region" description="Helical" evidence="1">
    <location>
        <begin position="348"/>
        <end position="370"/>
    </location>
</feature>
<dbReference type="AlphaFoldDB" id="A0A9X2FDZ9"/>
<keyword evidence="1" id="KW-0472">Membrane</keyword>
<dbReference type="EMBL" id="JAMXLR010000036">
    <property type="protein sequence ID" value="MCO6044599.1"/>
    <property type="molecule type" value="Genomic_DNA"/>
</dbReference>
<feature type="transmembrane region" description="Helical" evidence="1">
    <location>
        <begin position="134"/>
        <end position="157"/>
    </location>
</feature>
<reference evidence="3" key="1">
    <citation type="submission" date="2022-06" db="EMBL/GenBank/DDBJ databases">
        <title>Aeoliella straminimaris, a novel planctomycete from sediments.</title>
        <authorList>
            <person name="Vitorino I.R."/>
            <person name="Lage O.M."/>
        </authorList>
    </citation>
    <scope>NUCLEOTIDE SEQUENCE</scope>
    <source>
        <strain evidence="3">ICT_H6.2</strain>
    </source>
</reference>
<dbReference type="Proteomes" id="UP001155241">
    <property type="component" value="Unassembled WGS sequence"/>
</dbReference>
<dbReference type="GO" id="GO:0080120">
    <property type="term" value="P:CAAX-box protein maturation"/>
    <property type="evidence" value="ECO:0007669"/>
    <property type="project" value="UniProtKB-ARBA"/>
</dbReference>
<dbReference type="RefSeq" id="WP_252852709.1">
    <property type="nucleotide sequence ID" value="NZ_JAMXLR010000036.1"/>
</dbReference>
<proteinExistence type="predicted"/>
<feature type="transmembrane region" description="Helical" evidence="1">
    <location>
        <begin position="51"/>
        <end position="71"/>
    </location>
</feature>
<feature type="transmembrane region" description="Helical" evidence="1">
    <location>
        <begin position="6"/>
        <end position="31"/>
    </location>
</feature>
<keyword evidence="1" id="KW-0812">Transmembrane</keyword>
<dbReference type="Pfam" id="PF02517">
    <property type="entry name" value="Rce1-like"/>
    <property type="match status" value="1"/>
</dbReference>